<dbReference type="PANTHER" id="PTHR42678">
    <property type="entry name" value="AMIDASE"/>
    <property type="match status" value="1"/>
</dbReference>
<accession>A0ABS5KC08</accession>
<dbReference type="GO" id="GO:0004040">
    <property type="term" value="F:amidase activity"/>
    <property type="evidence" value="ECO:0007669"/>
    <property type="project" value="UniProtKB-EC"/>
</dbReference>
<dbReference type="RefSeq" id="WP_212229293.1">
    <property type="nucleotide sequence ID" value="NZ_JAGUCN010000016.1"/>
</dbReference>
<gene>
    <name evidence="2" type="ORF">KEM09_14200</name>
</gene>
<dbReference type="Pfam" id="PF01425">
    <property type="entry name" value="Amidase"/>
    <property type="match status" value="1"/>
</dbReference>
<organism evidence="2 3">
    <name type="scientific">Carboxylicivirga mesophila</name>
    <dbReference type="NCBI Taxonomy" id="1166478"/>
    <lineage>
        <taxon>Bacteria</taxon>
        <taxon>Pseudomonadati</taxon>
        <taxon>Bacteroidota</taxon>
        <taxon>Bacteroidia</taxon>
        <taxon>Marinilabiliales</taxon>
        <taxon>Marinilabiliaceae</taxon>
        <taxon>Carboxylicivirga</taxon>
    </lineage>
</organism>
<evidence type="ECO:0000259" key="1">
    <source>
        <dbReference type="Pfam" id="PF01425"/>
    </source>
</evidence>
<dbReference type="NCBIfam" id="NF006006">
    <property type="entry name" value="PRK08137.1"/>
    <property type="match status" value="1"/>
</dbReference>
<dbReference type="PANTHER" id="PTHR42678:SF34">
    <property type="entry name" value="OS04G0183300 PROTEIN"/>
    <property type="match status" value="1"/>
</dbReference>
<dbReference type="EC" id="3.5.1.4" evidence="2"/>
<dbReference type="NCBIfam" id="NF005300">
    <property type="entry name" value="PRK06828.1"/>
    <property type="match status" value="1"/>
</dbReference>
<evidence type="ECO:0000313" key="3">
    <source>
        <dbReference type="Proteomes" id="UP000721861"/>
    </source>
</evidence>
<keyword evidence="3" id="KW-1185">Reference proteome</keyword>
<reference evidence="2 3" key="1">
    <citation type="journal article" date="2014" name="Int. J. Syst. Evol. Microbiol.">
        <title>Carboxylicivirga gen. nov. in the family Marinilabiliaceae with two novel species, Carboxylicivirga mesophila sp. nov. and Carboxylicivirga taeanensis sp. nov., and reclassification of Cytophaga fermentans as Saccharicrinis fermentans gen. nov., comb. nov.</title>
        <authorList>
            <person name="Yang S.H."/>
            <person name="Seo H.S."/>
            <person name="Woo J.H."/>
            <person name="Oh H.M."/>
            <person name="Jang H."/>
            <person name="Lee J.H."/>
            <person name="Kim S.J."/>
            <person name="Kwon K.K."/>
        </authorList>
    </citation>
    <scope>NUCLEOTIDE SEQUENCE [LARGE SCALE GENOMIC DNA]</scope>
    <source>
        <strain evidence="2 3">JCM 18290</strain>
    </source>
</reference>
<dbReference type="InterPro" id="IPR036928">
    <property type="entry name" value="AS_sf"/>
</dbReference>
<feature type="domain" description="Amidase" evidence="1">
    <location>
        <begin position="63"/>
        <end position="509"/>
    </location>
</feature>
<comment type="caution">
    <text evidence="2">The sequence shown here is derived from an EMBL/GenBank/DDBJ whole genome shotgun (WGS) entry which is preliminary data.</text>
</comment>
<dbReference type="Proteomes" id="UP000721861">
    <property type="component" value="Unassembled WGS sequence"/>
</dbReference>
<dbReference type="SUPFAM" id="SSF75304">
    <property type="entry name" value="Amidase signature (AS) enzymes"/>
    <property type="match status" value="1"/>
</dbReference>
<keyword evidence="2" id="KW-0378">Hydrolase</keyword>
<dbReference type="EMBL" id="JAGUCN010000016">
    <property type="protein sequence ID" value="MBS2212565.1"/>
    <property type="molecule type" value="Genomic_DNA"/>
</dbReference>
<dbReference type="InterPro" id="IPR023631">
    <property type="entry name" value="Amidase_dom"/>
</dbReference>
<name>A0ABS5KC08_9BACT</name>
<dbReference type="Gene3D" id="3.90.1300.10">
    <property type="entry name" value="Amidase signature (AS) domain"/>
    <property type="match status" value="1"/>
</dbReference>
<sequence length="534" mass="57545">MKRRDFLLSSVLSAVGISLSACSKPGHTDQAKRVHAEDFPLSDISVVELQEKMKSGELTSEGIVQLYLNRIEQIDKKGPGINAVVEINPDATNIARKLDDERKLGNIRGPLHGIPVLIKENIDTGDQMITSAGSLALNNHRAKKDAYIVSKLRQAGAVILGKTNLSEWANFRSTNSSSGWSSRGGQTRNPYVLDRTPCGSSSGSAVAVAANLVPLAVGTETDGSIVCPSGINGVVGIKPTVGLLSRSGIIPISDSQDTAGPMACSVRDAALLLMAMVGEDEADAATAKQPAQAGIYLNFDDNVLSGARIGYLSKSSVFDKRVSDIMNEVINLLKEKGADVIEVELAEEVNELGQYEWTLLLCEFKGGLEKYLNSHPECGFRSLGELIEFNRKNANDVMSWFDQEIFEAANATKGLDDPKYKEAKEKCLELSRDKGIDKLMAEHKLDAIMAPTNGAAWCIDYVNGDNFGGGSSQLAAVSGYPSITVPAGNIKGLPIGVSFFGLPYTESRLIQIAHLYEKVSKKRLRPQFINSLIQ</sequence>
<protein>
    <submittedName>
        <fullName evidence="2">Amidase</fullName>
        <ecNumber evidence="2">3.5.1.4</ecNumber>
    </submittedName>
</protein>
<dbReference type="PROSITE" id="PS51257">
    <property type="entry name" value="PROKAR_LIPOPROTEIN"/>
    <property type="match status" value="1"/>
</dbReference>
<evidence type="ECO:0000313" key="2">
    <source>
        <dbReference type="EMBL" id="MBS2212565.1"/>
    </source>
</evidence>
<proteinExistence type="predicted"/>